<accession>A0A843VFG2</accession>
<keyword evidence="1" id="KW-0472">Membrane</keyword>
<feature type="transmembrane region" description="Helical" evidence="1">
    <location>
        <begin position="6"/>
        <end position="24"/>
    </location>
</feature>
<keyword evidence="1" id="KW-1133">Transmembrane helix</keyword>
<comment type="caution">
    <text evidence="2">The sequence shown here is derived from an EMBL/GenBank/DDBJ whole genome shotgun (WGS) entry which is preliminary data.</text>
</comment>
<protein>
    <submittedName>
        <fullName evidence="2">Uncharacterized protein</fullName>
    </submittedName>
</protein>
<dbReference type="EMBL" id="NMUH01001415">
    <property type="protein sequence ID" value="MQL92134.1"/>
    <property type="molecule type" value="Genomic_DNA"/>
</dbReference>
<gene>
    <name evidence="2" type="ORF">Taro_024753</name>
</gene>
<reference evidence="2" key="1">
    <citation type="submission" date="2017-07" db="EMBL/GenBank/DDBJ databases">
        <title>Taro Niue Genome Assembly and Annotation.</title>
        <authorList>
            <person name="Atibalentja N."/>
            <person name="Keating K."/>
            <person name="Fields C.J."/>
        </authorList>
    </citation>
    <scope>NUCLEOTIDE SEQUENCE</scope>
    <source>
        <strain evidence="2">Niue_2</strain>
        <tissue evidence="2">Leaf</tissue>
    </source>
</reference>
<evidence type="ECO:0000256" key="1">
    <source>
        <dbReference type="SAM" id="Phobius"/>
    </source>
</evidence>
<proteinExistence type="predicted"/>
<keyword evidence="1" id="KW-0812">Transmembrane</keyword>
<organism evidence="2 3">
    <name type="scientific">Colocasia esculenta</name>
    <name type="common">Wild taro</name>
    <name type="synonym">Arum esculentum</name>
    <dbReference type="NCBI Taxonomy" id="4460"/>
    <lineage>
        <taxon>Eukaryota</taxon>
        <taxon>Viridiplantae</taxon>
        <taxon>Streptophyta</taxon>
        <taxon>Embryophyta</taxon>
        <taxon>Tracheophyta</taxon>
        <taxon>Spermatophyta</taxon>
        <taxon>Magnoliopsida</taxon>
        <taxon>Liliopsida</taxon>
        <taxon>Araceae</taxon>
        <taxon>Aroideae</taxon>
        <taxon>Colocasieae</taxon>
        <taxon>Colocasia</taxon>
    </lineage>
</organism>
<evidence type="ECO:0000313" key="3">
    <source>
        <dbReference type="Proteomes" id="UP000652761"/>
    </source>
</evidence>
<name>A0A843VFG2_COLES</name>
<dbReference type="Proteomes" id="UP000652761">
    <property type="component" value="Unassembled WGS sequence"/>
</dbReference>
<keyword evidence="3" id="KW-1185">Reference proteome</keyword>
<sequence>MWTTIENVVVYVLLLILLMTMETSKKILNFEYVKTPHDAKELTKVIMKVKNTSANDAVVDQLLLKIWWKMTNYFIYVVMHIIGLKVNEVSDVVDKICDSVRFEVNQKREKKTFRNIHFNLELQIRHLLLIVLLGGTLPFYLSNA</sequence>
<dbReference type="AlphaFoldDB" id="A0A843VFG2"/>
<feature type="transmembrane region" description="Helical" evidence="1">
    <location>
        <begin position="124"/>
        <end position="141"/>
    </location>
</feature>
<evidence type="ECO:0000313" key="2">
    <source>
        <dbReference type="EMBL" id="MQL92134.1"/>
    </source>
</evidence>